<dbReference type="AlphaFoldDB" id="A0AAN7UPR8"/>
<evidence type="ECO:0000313" key="2">
    <source>
        <dbReference type="Proteomes" id="UP001305414"/>
    </source>
</evidence>
<proteinExistence type="predicted"/>
<dbReference type="Proteomes" id="UP001305414">
    <property type="component" value="Unassembled WGS sequence"/>
</dbReference>
<gene>
    <name evidence="1" type="ORF">RRF57_012457</name>
</gene>
<dbReference type="EMBL" id="JAWHQM010000076">
    <property type="protein sequence ID" value="KAK5636745.1"/>
    <property type="molecule type" value="Genomic_DNA"/>
</dbReference>
<keyword evidence="2" id="KW-1185">Reference proteome</keyword>
<reference evidence="1 2" key="1">
    <citation type="submission" date="2023-10" db="EMBL/GenBank/DDBJ databases">
        <title>Draft genome sequence of Xylaria bambusicola isolate GMP-LS, the root and basal stem rot pathogen of sugarcane in Indonesia.</title>
        <authorList>
            <person name="Selvaraj P."/>
            <person name="Muralishankar V."/>
            <person name="Muruganantham S."/>
            <person name="Sp S."/>
            <person name="Haryani S."/>
            <person name="Lau K.J.X."/>
            <person name="Naqvi N.I."/>
        </authorList>
    </citation>
    <scope>NUCLEOTIDE SEQUENCE [LARGE SCALE GENOMIC DNA]</scope>
    <source>
        <strain evidence="1">GMP-LS</strain>
    </source>
</reference>
<accession>A0AAN7UPR8</accession>
<name>A0AAN7UPR8_9PEZI</name>
<protein>
    <submittedName>
        <fullName evidence="1">Uncharacterized protein</fullName>
    </submittedName>
</protein>
<dbReference type="InterPro" id="IPR059181">
    <property type="entry name" value="RWDD2A-B_C"/>
</dbReference>
<evidence type="ECO:0000313" key="1">
    <source>
        <dbReference type="EMBL" id="KAK5636745.1"/>
    </source>
</evidence>
<comment type="caution">
    <text evidence="1">The sequence shown here is derived from an EMBL/GenBank/DDBJ whole genome shotgun (WGS) entry which is preliminary data.</text>
</comment>
<organism evidence="1 2">
    <name type="scientific">Xylaria bambusicola</name>
    <dbReference type="NCBI Taxonomy" id="326684"/>
    <lineage>
        <taxon>Eukaryota</taxon>
        <taxon>Fungi</taxon>
        <taxon>Dikarya</taxon>
        <taxon>Ascomycota</taxon>
        <taxon>Pezizomycotina</taxon>
        <taxon>Sordariomycetes</taxon>
        <taxon>Xylariomycetidae</taxon>
        <taxon>Xylariales</taxon>
        <taxon>Xylariaceae</taxon>
        <taxon>Xylaria</taxon>
    </lineage>
</organism>
<sequence>MNVPAMRNTTATATSLFTALIRTHHITSRKKLQRVKKAASQHELPFVLIRSGGSPGIMYAEGAETSVSAWVSFVRGLRYKDFQCPRKPAENSVLVPTHTALGSFEEVASVTEFGHRMEQRGLGSWWKLAMGYSSPD</sequence>
<dbReference type="CDD" id="cd24163">
    <property type="entry name" value="RWDD2_C"/>
    <property type="match status" value="1"/>
</dbReference>